<dbReference type="KEGG" id="ehx:EMIHUDRAFT_106568"/>
<name>A0A0D3I8F8_EMIH1</name>
<reference evidence="2" key="2">
    <citation type="submission" date="2024-10" db="UniProtKB">
        <authorList>
            <consortium name="EnsemblProtists"/>
        </authorList>
    </citation>
    <scope>IDENTIFICATION</scope>
</reference>
<evidence type="ECO:0000256" key="1">
    <source>
        <dbReference type="SAM" id="MobiDB-lite"/>
    </source>
</evidence>
<evidence type="ECO:0000313" key="3">
    <source>
        <dbReference type="Proteomes" id="UP000013827"/>
    </source>
</evidence>
<evidence type="ECO:0008006" key="4">
    <source>
        <dbReference type="Google" id="ProtNLM"/>
    </source>
</evidence>
<dbReference type="EnsemblProtists" id="EOD07543">
    <property type="protein sequence ID" value="EOD07543"/>
    <property type="gene ID" value="EMIHUDRAFT_106568"/>
</dbReference>
<protein>
    <recommendedName>
        <fullName evidence="4">Photolyase/cryptochrome alpha/beta domain-containing protein</fullName>
    </recommendedName>
</protein>
<reference evidence="3" key="1">
    <citation type="journal article" date="2013" name="Nature">
        <title>Pan genome of the phytoplankton Emiliania underpins its global distribution.</title>
        <authorList>
            <person name="Read B.A."/>
            <person name="Kegel J."/>
            <person name="Klute M.J."/>
            <person name="Kuo A."/>
            <person name="Lefebvre S.C."/>
            <person name="Maumus F."/>
            <person name="Mayer C."/>
            <person name="Miller J."/>
            <person name="Monier A."/>
            <person name="Salamov A."/>
            <person name="Young J."/>
            <person name="Aguilar M."/>
            <person name="Claverie J.M."/>
            <person name="Frickenhaus S."/>
            <person name="Gonzalez K."/>
            <person name="Herman E.K."/>
            <person name="Lin Y.C."/>
            <person name="Napier J."/>
            <person name="Ogata H."/>
            <person name="Sarno A.F."/>
            <person name="Shmutz J."/>
            <person name="Schroeder D."/>
            <person name="de Vargas C."/>
            <person name="Verret F."/>
            <person name="von Dassow P."/>
            <person name="Valentin K."/>
            <person name="Van de Peer Y."/>
            <person name="Wheeler G."/>
            <person name="Dacks J.B."/>
            <person name="Delwiche C.F."/>
            <person name="Dyhrman S.T."/>
            <person name="Glockner G."/>
            <person name="John U."/>
            <person name="Richards T."/>
            <person name="Worden A.Z."/>
            <person name="Zhang X."/>
            <person name="Grigoriev I.V."/>
            <person name="Allen A.E."/>
            <person name="Bidle K."/>
            <person name="Borodovsky M."/>
            <person name="Bowler C."/>
            <person name="Brownlee C."/>
            <person name="Cock J.M."/>
            <person name="Elias M."/>
            <person name="Gladyshev V.N."/>
            <person name="Groth M."/>
            <person name="Guda C."/>
            <person name="Hadaegh A."/>
            <person name="Iglesias-Rodriguez M.D."/>
            <person name="Jenkins J."/>
            <person name="Jones B.M."/>
            <person name="Lawson T."/>
            <person name="Leese F."/>
            <person name="Lindquist E."/>
            <person name="Lobanov A."/>
            <person name="Lomsadze A."/>
            <person name="Malik S.B."/>
            <person name="Marsh M.E."/>
            <person name="Mackinder L."/>
            <person name="Mock T."/>
            <person name="Mueller-Roeber B."/>
            <person name="Pagarete A."/>
            <person name="Parker M."/>
            <person name="Probert I."/>
            <person name="Quesneville H."/>
            <person name="Raines C."/>
            <person name="Rensing S.A."/>
            <person name="Riano-Pachon D.M."/>
            <person name="Richier S."/>
            <person name="Rokitta S."/>
            <person name="Shiraiwa Y."/>
            <person name="Soanes D.M."/>
            <person name="van der Giezen M."/>
            <person name="Wahlund T.M."/>
            <person name="Williams B."/>
            <person name="Wilson W."/>
            <person name="Wolfe G."/>
            <person name="Wurch L.L."/>
        </authorList>
    </citation>
    <scope>NUCLEOTIDE SEQUENCE</scope>
</reference>
<dbReference type="RefSeq" id="XP_005759972.1">
    <property type="nucleotide sequence ID" value="XM_005759915.1"/>
</dbReference>
<feature type="compositionally biased region" description="Basic residues" evidence="1">
    <location>
        <begin position="316"/>
        <end position="330"/>
    </location>
</feature>
<dbReference type="AlphaFoldDB" id="A0A0D3I8F8"/>
<feature type="region of interest" description="Disordered" evidence="1">
    <location>
        <begin position="232"/>
        <end position="265"/>
    </location>
</feature>
<accession>A0A0D3I8F8</accession>
<dbReference type="PaxDb" id="2903-EOD07543"/>
<organism evidence="2 3">
    <name type="scientific">Emiliania huxleyi (strain CCMP1516)</name>
    <dbReference type="NCBI Taxonomy" id="280463"/>
    <lineage>
        <taxon>Eukaryota</taxon>
        <taxon>Haptista</taxon>
        <taxon>Haptophyta</taxon>
        <taxon>Prymnesiophyceae</taxon>
        <taxon>Isochrysidales</taxon>
        <taxon>Noelaerhabdaceae</taxon>
        <taxon>Emiliania</taxon>
    </lineage>
</organism>
<dbReference type="GeneID" id="17253693"/>
<feature type="region of interest" description="Disordered" evidence="1">
    <location>
        <begin position="296"/>
        <end position="330"/>
    </location>
</feature>
<sequence length="330" mass="35156">MAAAEPLRLTVARCALNSAVICTTVATDELQLAVDLGRTARAAGFGCIAVLPFDAVAADGLDASDRGLLALLPPPTPPLLPRPQFCGKQYLSRRRQFHRMRLWRMLLEAGFHVLGVDPMLRLDRNPLPALGVLRVRADGLQVAGEAYLGAGSSPDVVGGTPGFSLKQIYTYCVWLRSTPATRLLLAQAEARTFGGQDAQVLSEELNWGAGANASCCHSNCLAKQFSVAKPPPAPARPCASQAELPLAPPPPNRTRNSWPPPGTAKAWKPAAYNALPMAAHHFGRCTGRDVACSGLHETCPPPPPPYTRQAALAESRRKRGGAKKKKVGQT</sequence>
<dbReference type="Proteomes" id="UP000013827">
    <property type="component" value="Unassembled WGS sequence"/>
</dbReference>
<proteinExistence type="predicted"/>
<dbReference type="HOGENOM" id="CLU_859015_0_0_1"/>
<evidence type="ECO:0000313" key="2">
    <source>
        <dbReference type="EnsemblProtists" id="EOD07543"/>
    </source>
</evidence>
<keyword evidence="3" id="KW-1185">Reference proteome</keyword>
<feature type="compositionally biased region" description="Pro residues" evidence="1">
    <location>
        <begin position="246"/>
        <end position="262"/>
    </location>
</feature>